<accession>A0A1J4K1M5</accession>
<feature type="region of interest" description="Disordered" evidence="3">
    <location>
        <begin position="1"/>
        <end position="26"/>
    </location>
</feature>
<dbReference type="VEuPathDB" id="TrichDB:TRFO_05911"/>
<dbReference type="GO" id="GO:0005524">
    <property type="term" value="F:ATP binding"/>
    <property type="evidence" value="ECO:0007669"/>
    <property type="project" value="UniProtKB-KW"/>
</dbReference>
<feature type="compositionally biased region" description="Basic and acidic residues" evidence="3">
    <location>
        <begin position="16"/>
        <end position="26"/>
    </location>
</feature>
<proteinExistence type="predicted"/>
<dbReference type="InterPro" id="IPR043129">
    <property type="entry name" value="ATPase_NBD"/>
</dbReference>
<dbReference type="SUPFAM" id="SSF100920">
    <property type="entry name" value="Heat shock protein 70kD (HSP70), peptide-binding domain"/>
    <property type="match status" value="1"/>
</dbReference>
<dbReference type="GO" id="GO:0140662">
    <property type="term" value="F:ATP-dependent protein folding chaperone"/>
    <property type="evidence" value="ECO:0007669"/>
    <property type="project" value="InterPro"/>
</dbReference>
<dbReference type="Gene3D" id="2.60.34.10">
    <property type="entry name" value="Substrate Binding Domain Of DNAk, Chain A, domain 1"/>
    <property type="match status" value="1"/>
</dbReference>
<evidence type="ECO:0000313" key="4">
    <source>
        <dbReference type="EMBL" id="OHT05337.1"/>
    </source>
</evidence>
<keyword evidence="1" id="KW-0547">Nucleotide-binding</keyword>
<dbReference type="Pfam" id="PF00012">
    <property type="entry name" value="HSP70"/>
    <property type="match status" value="1"/>
</dbReference>
<evidence type="ECO:0000313" key="5">
    <source>
        <dbReference type="Proteomes" id="UP000179807"/>
    </source>
</evidence>
<dbReference type="EMBL" id="MLAK01000760">
    <property type="protein sequence ID" value="OHT05337.1"/>
    <property type="molecule type" value="Genomic_DNA"/>
</dbReference>
<dbReference type="InterPro" id="IPR029047">
    <property type="entry name" value="HSP70_peptide-bd_sf"/>
</dbReference>
<dbReference type="SUPFAM" id="SSF53067">
    <property type="entry name" value="Actin-like ATPase domain"/>
    <property type="match status" value="1"/>
</dbReference>
<keyword evidence="2" id="KW-0067">ATP-binding</keyword>
<dbReference type="PANTHER" id="PTHR19375">
    <property type="entry name" value="HEAT SHOCK PROTEIN 70KDA"/>
    <property type="match status" value="1"/>
</dbReference>
<protein>
    <submittedName>
        <fullName evidence="4">Uncharacterized protein</fullName>
    </submittedName>
</protein>
<dbReference type="InterPro" id="IPR018181">
    <property type="entry name" value="Heat_shock_70_CS"/>
</dbReference>
<dbReference type="InterPro" id="IPR013126">
    <property type="entry name" value="Hsp_70_fam"/>
</dbReference>
<dbReference type="GeneID" id="94827477"/>
<dbReference type="Proteomes" id="UP000179807">
    <property type="component" value="Unassembled WGS sequence"/>
</dbReference>
<evidence type="ECO:0000256" key="1">
    <source>
        <dbReference type="ARBA" id="ARBA00022741"/>
    </source>
</evidence>
<dbReference type="PRINTS" id="PR00301">
    <property type="entry name" value="HEATSHOCK70"/>
</dbReference>
<dbReference type="PROSITE" id="PS01036">
    <property type="entry name" value="HSP70_3"/>
    <property type="match status" value="1"/>
</dbReference>
<dbReference type="OrthoDB" id="5788289at2759"/>
<organism evidence="4 5">
    <name type="scientific">Tritrichomonas foetus</name>
    <dbReference type="NCBI Taxonomy" id="1144522"/>
    <lineage>
        <taxon>Eukaryota</taxon>
        <taxon>Metamonada</taxon>
        <taxon>Parabasalia</taxon>
        <taxon>Tritrichomonadida</taxon>
        <taxon>Tritrichomonadidae</taxon>
        <taxon>Tritrichomonas</taxon>
    </lineage>
</organism>
<keyword evidence="5" id="KW-1185">Reference proteome</keyword>
<sequence length="362" mass="40513">MAQYYEENLADDEEKENLKRNGEKSKLLRESEQTKIELSKNDVAYLRGKEIKREDFEKWCQDLLERAIEPVKKIFEEGNRIIDPDQVKRVVLAGGSSKIPKIREQLQEFFGPDVELYDIDEGCSVSVGAAMQGAIMKGEIKTDELEGAELKDTLPLSLGISQANGVNSIIIPHGTVLPAKYTTMATTSVDGQTNVAFDIVQGERKMAKDCIKLGHVTVHGIQVAKRCVPKIEVVMEIDESGFLAVHATDLATGATMTTSVYSQSNLSENDIQSLLDDAERNQAEDDLKCLVASEKAELSYSINKFDRILKENPLAQSQNNEARKKIDAARNWLKQNEESNDVETITAKRVELEQLFDKIYPE</sequence>
<dbReference type="RefSeq" id="XP_068358473.1">
    <property type="nucleotide sequence ID" value="XM_068492773.1"/>
</dbReference>
<dbReference type="AlphaFoldDB" id="A0A1J4K1M5"/>
<evidence type="ECO:0000256" key="3">
    <source>
        <dbReference type="SAM" id="MobiDB-lite"/>
    </source>
</evidence>
<comment type="caution">
    <text evidence="4">The sequence shown here is derived from an EMBL/GenBank/DDBJ whole genome shotgun (WGS) entry which is preliminary data.</text>
</comment>
<dbReference type="Gene3D" id="3.30.420.40">
    <property type="match status" value="1"/>
</dbReference>
<reference evidence="4" key="1">
    <citation type="submission" date="2016-10" db="EMBL/GenBank/DDBJ databases">
        <authorList>
            <person name="Benchimol M."/>
            <person name="Almeida L.G."/>
            <person name="Vasconcelos A.T."/>
            <person name="Perreira-Neves A."/>
            <person name="Rosa I.A."/>
            <person name="Tasca T."/>
            <person name="Bogo M.R."/>
            <person name="de Souza W."/>
        </authorList>
    </citation>
    <scope>NUCLEOTIDE SEQUENCE [LARGE SCALE GENOMIC DNA]</scope>
    <source>
        <strain evidence="4">K</strain>
    </source>
</reference>
<name>A0A1J4K1M5_9EUKA</name>
<evidence type="ECO:0000256" key="2">
    <source>
        <dbReference type="ARBA" id="ARBA00022840"/>
    </source>
</evidence>
<gene>
    <name evidence="4" type="ORF">TRFO_05911</name>
</gene>